<feature type="compositionally biased region" description="Polar residues" evidence="12">
    <location>
        <begin position="222"/>
        <end position="240"/>
    </location>
</feature>
<keyword evidence="9" id="KW-0804">Transcription</keyword>
<dbReference type="EMBL" id="LR792178">
    <property type="protein sequence ID" value="CAB3268040.1"/>
    <property type="molecule type" value="mRNA"/>
</dbReference>
<dbReference type="Pfam" id="PF00096">
    <property type="entry name" value="zf-C2H2"/>
    <property type="match status" value="3"/>
</dbReference>
<feature type="compositionally biased region" description="Polar residues" evidence="12">
    <location>
        <begin position="408"/>
        <end position="423"/>
    </location>
</feature>
<feature type="domain" description="C2H2-type" evidence="14">
    <location>
        <begin position="476"/>
        <end position="503"/>
    </location>
</feature>
<dbReference type="Pfam" id="PF00651">
    <property type="entry name" value="BTB"/>
    <property type="match status" value="1"/>
</dbReference>
<evidence type="ECO:0000256" key="5">
    <source>
        <dbReference type="ARBA" id="ARBA00022771"/>
    </source>
</evidence>
<evidence type="ECO:0000313" key="15">
    <source>
        <dbReference type="EMBL" id="CAB3268040.1"/>
    </source>
</evidence>
<dbReference type="InterPro" id="IPR050457">
    <property type="entry name" value="ZnFinger_BTB_dom_contain"/>
</dbReference>
<proteinExistence type="evidence at transcript level"/>
<evidence type="ECO:0000256" key="10">
    <source>
        <dbReference type="ARBA" id="ARBA00023242"/>
    </source>
</evidence>
<dbReference type="PROSITE" id="PS00028">
    <property type="entry name" value="ZINC_FINGER_C2H2_1"/>
    <property type="match status" value="5"/>
</dbReference>
<keyword evidence="4" id="KW-0677">Repeat</keyword>
<organism evidence="15">
    <name type="scientific">Phallusia mammillata</name>
    <dbReference type="NCBI Taxonomy" id="59560"/>
    <lineage>
        <taxon>Eukaryota</taxon>
        <taxon>Metazoa</taxon>
        <taxon>Chordata</taxon>
        <taxon>Tunicata</taxon>
        <taxon>Ascidiacea</taxon>
        <taxon>Phlebobranchia</taxon>
        <taxon>Ascidiidae</taxon>
        <taxon>Phallusia</taxon>
    </lineage>
</organism>
<dbReference type="SUPFAM" id="SSF57667">
    <property type="entry name" value="beta-beta-alpha zinc fingers"/>
    <property type="match status" value="3"/>
</dbReference>
<sequence length="598" mass="67263">MEQQEKPTVIDIFEFPSFVLTQLNVQRLNLQFCDATIVTKDGKMFHAHKAVLAASSTYFKTSFSLDENKNRGHNIQGDNVVLQLNMISSTVFECLLNVIYTSKLKLTDLDINDIETAADWLKLHQVGAVCRQYQTIQSPSTSQGPIKQHDSGFPDVNDIIAEDQSCVDIGSKAPCKSWCTRWFNGSKIPTTIENSPSPDYNDSEVKMPIVEKYWHESFKKCSPSQQQTEKTRPSSSNSIASPKRDHSPVNSSHIPSSERNSVKHLVLQKAFSSPANYFKHPSPFCYFPHSLMIPIASPVFLHKNTCRPQISSHEGSSGCPPDVEKSPLFQNSSRFINGLPMPTGWPLQSDNTPLSKTNNSNVSCGLKTWNSFEKLVNISSSKQDSHAANSENQSNHHEDNNDREAPTGKQQGQLPTTVKQQTKSMDKDITELPIESENNKAATSRKTYQCKFCNSAFPSRAGLSVHLRSHTGERPYHCNVCGKAFTQLGHVQRHQKVHTGEKPFQCSWCHARVRDKASMHYHILAHKGIKPFQCDQCEAKFTKRSSLVKHKNVHTGDFLYQCSQCQASFREKASLSRHRRCQHSTGQNLAEDRAETNI</sequence>
<dbReference type="SUPFAM" id="SSF54695">
    <property type="entry name" value="POZ domain"/>
    <property type="match status" value="1"/>
</dbReference>
<evidence type="ECO:0000256" key="3">
    <source>
        <dbReference type="ARBA" id="ARBA00022723"/>
    </source>
</evidence>
<name>A0A6F9DYF7_9ASCI</name>
<dbReference type="Gene3D" id="3.30.710.10">
    <property type="entry name" value="Potassium Channel Kv1.1, Chain A"/>
    <property type="match status" value="1"/>
</dbReference>
<dbReference type="AlphaFoldDB" id="A0A6F9DYF7"/>
<accession>A0A6F9DYF7</accession>
<protein>
    <submittedName>
        <fullName evidence="15">Zinc finger protein 79-like</fullName>
    </submittedName>
</protein>
<keyword evidence="10" id="KW-0539">Nucleus</keyword>
<keyword evidence="6" id="KW-0862">Zinc</keyword>
<reference evidence="15" key="1">
    <citation type="submission" date="2020-04" db="EMBL/GenBank/DDBJ databases">
        <authorList>
            <person name="Neveu A P."/>
        </authorList>
    </citation>
    <scope>NUCLEOTIDE SEQUENCE</scope>
    <source>
        <tissue evidence="15">Whole embryo</tissue>
    </source>
</reference>
<evidence type="ECO:0000256" key="2">
    <source>
        <dbReference type="ARBA" id="ARBA00006991"/>
    </source>
</evidence>
<dbReference type="GO" id="GO:0008270">
    <property type="term" value="F:zinc ion binding"/>
    <property type="evidence" value="ECO:0007669"/>
    <property type="project" value="UniProtKB-KW"/>
</dbReference>
<comment type="subcellular location">
    <subcellularLocation>
        <location evidence="1">Nucleus</location>
    </subcellularLocation>
</comment>
<dbReference type="PROSITE" id="PS50097">
    <property type="entry name" value="BTB"/>
    <property type="match status" value="1"/>
</dbReference>
<dbReference type="InterPro" id="IPR000210">
    <property type="entry name" value="BTB/POZ_dom"/>
</dbReference>
<evidence type="ECO:0000256" key="11">
    <source>
        <dbReference type="PROSITE-ProRule" id="PRU00042"/>
    </source>
</evidence>
<feature type="domain" description="C2H2-type" evidence="14">
    <location>
        <begin position="560"/>
        <end position="588"/>
    </location>
</feature>
<dbReference type="SMART" id="SM00355">
    <property type="entry name" value="ZnF_C2H2"/>
    <property type="match status" value="5"/>
</dbReference>
<feature type="region of interest" description="Disordered" evidence="12">
    <location>
        <begin position="380"/>
        <end position="440"/>
    </location>
</feature>
<evidence type="ECO:0000256" key="1">
    <source>
        <dbReference type="ARBA" id="ARBA00004123"/>
    </source>
</evidence>
<evidence type="ECO:0000256" key="8">
    <source>
        <dbReference type="ARBA" id="ARBA00023125"/>
    </source>
</evidence>
<dbReference type="FunFam" id="3.30.160.60:FF:002343">
    <property type="entry name" value="Zinc finger protein 33A"/>
    <property type="match status" value="1"/>
</dbReference>
<comment type="similarity">
    <text evidence="2">Belongs to the krueppel C2H2-type zinc-finger protein family.</text>
</comment>
<feature type="region of interest" description="Disordered" evidence="12">
    <location>
        <begin position="221"/>
        <end position="259"/>
    </location>
</feature>
<feature type="domain" description="C2H2-type" evidence="14">
    <location>
        <begin position="532"/>
        <end position="559"/>
    </location>
</feature>
<feature type="compositionally biased region" description="Polar residues" evidence="12">
    <location>
        <begin position="248"/>
        <end position="259"/>
    </location>
</feature>
<evidence type="ECO:0000256" key="9">
    <source>
        <dbReference type="ARBA" id="ARBA00023163"/>
    </source>
</evidence>
<evidence type="ECO:0000256" key="7">
    <source>
        <dbReference type="ARBA" id="ARBA00023015"/>
    </source>
</evidence>
<feature type="compositionally biased region" description="Polar residues" evidence="12">
    <location>
        <begin position="380"/>
        <end position="393"/>
    </location>
</feature>
<evidence type="ECO:0000256" key="6">
    <source>
        <dbReference type="ARBA" id="ARBA00022833"/>
    </source>
</evidence>
<dbReference type="PROSITE" id="PS50157">
    <property type="entry name" value="ZINC_FINGER_C2H2_2"/>
    <property type="match status" value="5"/>
</dbReference>
<dbReference type="Gene3D" id="3.30.160.60">
    <property type="entry name" value="Classic Zinc Finger"/>
    <property type="match status" value="5"/>
</dbReference>
<dbReference type="SMART" id="SM00225">
    <property type="entry name" value="BTB"/>
    <property type="match status" value="1"/>
</dbReference>
<evidence type="ECO:0000256" key="12">
    <source>
        <dbReference type="SAM" id="MobiDB-lite"/>
    </source>
</evidence>
<evidence type="ECO:0000259" key="14">
    <source>
        <dbReference type="PROSITE" id="PS50157"/>
    </source>
</evidence>
<evidence type="ECO:0000256" key="4">
    <source>
        <dbReference type="ARBA" id="ARBA00022737"/>
    </source>
</evidence>
<keyword evidence="7" id="KW-0805">Transcription regulation</keyword>
<keyword evidence="3" id="KW-0479">Metal-binding</keyword>
<dbReference type="GO" id="GO:0000978">
    <property type="term" value="F:RNA polymerase II cis-regulatory region sequence-specific DNA binding"/>
    <property type="evidence" value="ECO:0007669"/>
    <property type="project" value="TreeGrafter"/>
</dbReference>
<dbReference type="InterPro" id="IPR013087">
    <property type="entry name" value="Znf_C2H2_type"/>
</dbReference>
<dbReference type="FunFam" id="3.30.160.60:FF:000383">
    <property type="entry name" value="Uncharacterized protein"/>
    <property type="match status" value="1"/>
</dbReference>
<keyword evidence="5 11" id="KW-0863">Zinc-finger</keyword>
<feature type="domain" description="BTB" evidence="13">
    <location>
        <begin position="33"/>
        <end position="108"/>
    </location>
</feature>
<dbReference type="InterPro" id="IPR036236">
    <property type="entry name" value="Znf_C2H2_sf"/>
</dbReference>
<dbReference type="PANTHER" id="PTHR46105:SF5">
    <property type="entry name" value="ZINC FINGER AND BTB DOMAIN-CONTAINING PROTEIN 44 ISOFORM X1"/>
    <property type="match status" value="1"/>
</dbReference>
<gene>
    <name evidence="15" type="primary">Znf79</name>
</gene>
<dbReference type="InterPro" id="IPR011333">
    <property type="entry name" value="SKP1/BTB/POZ_sf"/>
</dbReference>
<feature type="domain" description="C2H2-type" evidence="14">
    <location>
        <begin position="448"/>
        <end position="475"/>
    </location>
</feature>
<evidence type="ECO:0000259" key="13">
    <source>
        <dbReference type="PROSITE" id="PS50097"/>
    </source>
</evidence>
<feature type="domain" description="C2H2-type" evidence="14">
    <location>
        <begin position="504"/>
        <end position="531"/>
    </location>
</feature>
<feature type="compositionally biased region" description="Basic and acidic residues" evidence="12">
    <location>
        <begin position="394"/>
        <end position="406"/>
    </location>
</feature>
<keyword evidence="8" id="KW-0238">DNA-binding</keyword>
<dbReference type="PANTHER" id="PTHR46105">
    <property type="entry name" value="AGAP004733-PA"/>
    <property type="match status" value="1"/>
</dbReference>
<dbReference type="GO" id="GO:0000981">
    <property type="term" value="F:DNA-binding transcription factor activity, RNA polymerase II-specific"/>
    <property type="evidence" value="ECO:0007669"/>
    <property type="project" value="TreeGrafter"/>
</dbReference>